<gene>
    <name evidence="1" type="ordered locus">SVI_2551</name>
</gene>
<dbReference type="KEGG" id="svo:SVI_2551"/>
<dbReference type="Proteomes" id="UP000002350">
    <property type="component" value="Chromosome"/>
</dbReference>
<evidence type="ECO:0000313" key="1">
    <source>
        <dbReference type="EMBL" id="BAJ02522.1"/>
    </source>
</evidence>
<reference evidence="2" key="1">
    <citation type="journal article" date="2010" name="Mol. Biosyst.">
        <title>Complete genome sequence and comparative analysis of Shewanella violacea, a psychrophilic and piezophilic bacterium from deep sea floor sediments.</title>
        <authorList>
            <person name="Aono E."/>
            <person name="Baba T."/>
            <person name="Ara T."/>
            <person name="Nishi T."/>
            <person name="Nakamichi T."/>
            <person name="Inamoto E."/>
            <person name="Toyonaga H."/>
            <person name="Hasegawa M."/>
            <person name="Takai Y."/>
            <person name="Okumura Y."/>
            <person name="Baba M."/>
            <person name="Tomita M."/>
            <person name="Kato C."/>
            <person name="Oshima T."/>
            <person name="Nakasone K."/>
            <person name="Mori H."/>
        </authorList>
    </citation>
    <scope>NUCLEOTIDE SEQUENCE [LARGE SCALE GENOMIC DNA]</scope>
    <source>
        <strain evidence="2">JCM 10179 / CIP 106290 / LMG 19151 / DSS12</strain>
    </source>
</reference>
<proteinExistence type="predicted"/>
<organism evidence="1 2">
    <name type="scientific">Shewanella violacea (strain JCM 10179 / CIP 106290 / LMG 19151 / DSS12)</name>
    <dbReference type="NCBI Taxonomy" id="637905"/>
    <lineage>
        <taxon>Bacteria</taxon>
        <taxon>Pseudomonadati</taxon>
        <taxon>Pseudomonadota</taxon>
        <taxon>Gammaproteobacteria</taxon>
        <taxon>Alteromonadales</taxon>
        <taxon>Shewanellaceae</taxon>
        <taxon>Shewanella</taxon>
    </lineage>
</organism>
<accession>D4ZLH3</accession>
<dbReference type="HOGENOM" id="CLU_3398441_0_0_6"/>
<name>D4ZLH3_SHEVD</name>
<evidence type="ECO:0000313" key="2">
    <source>
        <dbReference type="Proteomes" id="UP000002350"/>
    </source>
</evidence>
<dbReference type="EMBL" id="AP011177">
    <property type="protein sequence ID" value="BAJ02522.1"/>
    <property type="molecule type" value="Genomic_DNA"/>
</dbReference>
<protein>
    <submittedName>
        <fullName evidence="1">Uncharacterized protein</fullName>
    </submittedName>
</protein>
<dbReference type="STRING" id="637905.SVI_2551"/>
<dbReference type="AlphaFoldDB" id="D4ZLH3"/>
<sequence>MMQSTARQEDQPQLAALYLDLDSLGQINHAY</sequence>
<keyword evidence="2" id="KW-1185">Reference proteome</keyword>